<feature type="transmembrane region" description="Helical" evidence="1">
    <location>
        <begin position="34"/>
        <end position="52"/>
    </location>
</feature>
<evidence type="ECO:0000313" key="2">
    <source>
        <dbReference type="EMBL" id="BAK95220.1"/>
    </source>
</evidence>
<organism evidence="2 3">
    <name type="scientific">Tetragenococcus halophilus (strain DSM 20338 / JCM 20259 / NCIMB 9735 / NBRC 12172)</name>
    <name type="common">Pediococcus halophilus</name>
    <dbReference type="NCBI Taxonomy" id="945021"/>
    <lineage>
        <taxon>Bacteria</taxon>
        <taxon>Bacillati</taxon>
        <taxon>Bacillota</taxon>
        <taxon>Bacilli</taxon>
        <taxon>Lactobacillales</taxon>
        <taxon>Enterococcaceae</taxon>
        <taxon>Tetragenococcus</taxon>
    </lineage>
</organism>
<feature type="transmembrane region" description="Helical" evidence="1">
    <location>
        <begin position="171"/>
        <end position="195"/>
    </location>
</feature>
<sequence>MDLYRKIIIDLYFNCFPKKNFRDEFFIWKKATRFYFVSIIVTCCLLLSYIAFFDESVVVVSALYFVLLGSFALFTWSMKKNSPTLAERLKVKEKQLMEFDEKLKAQGIIRTAQIYEIIDYFVYINDLKKYETKETKDRRYIWFMSIYIPLLVFFGKELWELVKENFSTTGLYYIIFYCILILFLIMLISCNFFSLKKELKNVVKNDEEKVVIILREIIVYRNNVGASLVDNEKIRGY</sequence>
<protein>
    <submittedName>
        <fullName evidence="2">Uncharacterized protein</fullName>
    </submittedName>
</protein>
<dbReference type="EMBL" id="AP012046">
    <property type="protein sequence ID" value="BAK95220.1"/>
    <property type="molecule type" value="Genomic_DNA"/>
</dbReference>
<feature type="transmembrane region" description="Helical" evidence="1">
    <location>
        <begin position="58"/>
        <end position="78"/>
    </location>
</feature>
<gene>
    <name evidence="2" type="ordered locus">TEH_18930</name>
</gene>
<dbReference type="Proteomes" id="UP000002663">
    <property type="component" value="Chromosome"/>
</dbReference>
<name>A0AAN1SHP5_TETHN</name>
<keyword evidence="1" id="KW-0472">Membrane</keyword>
<dbReference type="AlphaFoldDB" id="A0AAN1SHP5"/>
<proteinExistence type="predicted"/>
<dbReference type="KEGG" id="thl:TEH_18930"/>
<dbReference type="RefSeq" id="WP_014125262.1">
    <property type="nucleotide sequence ID" value="NC_016052.1"/>
</dbReference>
<reference evidence="2 3" key="1">
    <citation type="submission" date="2011-01" db="EMBL/GenBank/DDBJ databases">
        <title>Whole genome sequence of Tetragenococcus halophilus NBRC 12172.</title>
        <authorList>
            <person name="Nakazawa H."/>
            <person name="Omata S."/>
            <person name="Koga C."/>
            <person name="Watanabe Y."/>
            <person name="Katano Y."/>
            <person name="Ito N."/>
            <person name="Tsukatani N."/>
            <person name="Ankai A."/>
            <person name="Oguchi A."/>
            <person name="Fukui S."/>
            <person name="Yashiro I."/>
            <person name="Kamata S."/>
            <person name="Hashimoto Y."/>
            <person name="Yamazaki J."/>
            <person name="Taguchi H."/>
            <person name="Tanaka A."/>
            <person name="Koyama T."/>
            <person name="Ichige A."/>
            <person name="Hanya Y."/>
            <person name="Tanikawa S."/>
            <person name="Yamazaki S."/>
            <person name="Fujita N."/>
        </authorList>
    </citation>
    <scope>NUCLEOTIDE SEQUENCE [LARGE SCALE GENOMIC DNA]</scope>
    <source>
        <strain evidence="3">DSM 20338 / JCM 20259 / NCIMB 9735 / NBRC 12172</strain>
    </source>
</reference>
<evidence type="ECO:0000313" key="3">
    <source>
        <dbReference type="Proteomes" id="UP000002663"/>
    </source>
</evidence>
<evidence type="ECO:0000256" key="1">
    <source>
        <dbReference type="SAM" id="Phobius"/>
    </source>
</evidence>
<accession>A0AAN1SHP5</accession>
<keyword evidence="1" id="KW-0812">Transmembrane</keyword>
<keyword evidence="1" id="KW-1133">Transmembrane helix</keyword>
<feature type="transmembrane region" description="Helical" evidence="1">
    <location>
        <begin position="140"/>
        <end position="159"/>
    </location>
</feature>